<keyword evidence="3" id="KW-0378">Hydrolase</keyword>
<evidence type="ECO:0000256" key="1">
    <source>
        <dbReference type="ARBA" id="ARBA00022729"/>
    </source>
</evidence>
<dbReference type="Gene3D" id="2.130.10.130">
    <property type="entry name" value="Integrin alpha, N-terminal"/>
    <property type="match status" value="3"/>
</dbReference>
<evidence type="ECO:0000256" key="2">
    <source>
        <dbReference type="ARBA" id="ARBA00022737"/>
    </source>
</evidence>
<evidence type="ECO:0000313" key="7">
    <source>
        <dbReference type="Proteomes" id="UP000470520"/>
    </source>
</evidence>
<keyword evidence="1 5" id="KW-0732">Signal</keyword>
<dbReference type="InterPro" id="IPR028994">
    <property type="entry name" value="Integrin_alpha_N"/>
</dbReference>
<evidence type="ECO:0008006" key="8">
    <source>
        <dbReference type="Google" id="ProtNLM"/>
    </source>
</evidence>
<organism evidence="6 7">
    <name type="scientific">Streptomyces bauhiniae</name>
    <dbReference type="NCBI Taxonomy" id="2340725"/>
    <lineage>
        <taxon>Bacteria</taxon>
        <taxon>Bacillati</taxon>
        <taxon>Actinomycetota</taxon>
        <taxon>Actinomycetes</taxon>
        <taxon>Kitasatosporales</taxon>
        <taxon>Streptomycetaceae</taxon>
        <taxon>Streptomyces</taxon>
    </lineage>
</organism>
<dbReference type="SUPFAM" id="SSF69318">
    <property type="entry name" value="Integrin alpha N-terminal domain"/>
    <property type="match status" value="1"/>
</dbReference>
<dbReference type="GO" id="GO:0007155">
    <property type="term" value="P:cell adhesion"/>
    <property type="evidence" value="ECO:0007669"/>
    <property type="project" value="InterPro"/>
</dbReference>
<proteinExistence type="predicted"/>
<reference evidence="6 7" key="1">
    <citation type="submission" date="2020-01" db="EMBL/GenBank/DDBJ databases">
        <title>Insect and environment-associated Actinomycetes.</title>
        <authorList>
            <person name="Currrie C."/>
            <person name="Chevrette M."/>
            <person name="Carlson C."/>
            <person name="Stubbendieck R."/>
            <person name="Wendt-Pienkowski E."/>
        </authorList>
    </citation>
    <scope>NUCLEOTIDE SEQUENCE [LARGE SCALE GENOMIC DNA]</scope>
    <source>
        <strain evidence="6 7">SID7754</strain>
    </source>
</reference>
<feature type="chain" id="PRO_5029533838" description="VCBS repeat-containing protein" evidence="5">
    <location>
        <begin position="39"/>
        <end position="487"/>
    </location>
</feature>
<gene>
    <name evidence="6" type="ORF">G3I21_25090</name>
</gene>
<evidence type="ECO:0000313" key="6">
    <source>
        <dbReference type="EMBL" id="NEB94917.1"/>
    </source>
</evidence>
<dbReference type="SMART" id="SM00191">
    <property type="entry name" value="Int_alpha"/>
    <property type="match status" value="5"/>
</dbReference>
<dbReference type="InterPro" id="IPR013519">
    <property type="entry name" value="Int_alpha_beta-p"/>
</dbReference>
<dbReference type="PANTHER" id="PTHR23221:SF7">
    <property type="entry name" value="PHOSPHATIDYLINOSITOL-GLYCAN-SPECIFIC PHOSPHOLIPASE D"/>
    <property type="match status" value="1"/>
</dbReference>
<dbReference type="PANTHER" id="PTHR23221">
    <property type="entry name" value="GLYCOSYLPHOSPHATIDYLINOSITOL PHOSPHOLIPASE D"/>
    <property type="match status" value="1"/>
</dbReference>
<dbReference type="PROSITE" id="PS51470">
    <property type="entry name" value="FG_GAP"/>
    <property type="match status" value="2"/>
</dbReference>
<evidence type="ECO:0000256" key="5">
    <source>
        <dbReference type="SAM" id="SignalP"/>
    </source>
</evidence>
<keyword evidence="2" id="KW-0677">Repeat</keyword>
<feature type="signal peptide" evidence="5">
    <location>
        <begin position="1"/>
        <end position="38"/>
    </location>
</feature>
<dbReference type="InterPro" id="IPR013517">
    <property type="entry name" value="FG-GAP"/>
</dbReference>
<dbReference type="GO" id="GO:0016787">
    <property type="term" value="F:hydrolase activity"/>
    <property type="evidence" value="ECO:0007669"/>
    <property type="project" value="UniProtKB-KW"/>
</dbReference>
<dbReference type="Proteomes" id="UP000470520">
    <property type="component" value="Unassembled WGS sequence"/>
</dbReference>
<comment type="caution">
    <text evidence="6">The sequence shown here is derived from an EMBL/GenBank/DDBJ whole genome shotgun (WGS) entry which is preliminary data.</text>
</comment>
<evidence type="ECO:0000256" key="3">
    <source>
        <dbReference type="ARBA" id="ARBA00022801"/>
    </source>
</evidence>
<name>A0A7K3QYC1_9ACTN</name>
<evidence type="ECO:0000256" key="4">
    <source>
        <dbReference type="ARBA" id="ARBA00023180"/>
    </source>
</evidence>
<dbReference type="GO" id="GO:0008305">
    <property type="term" value="C:integrin complex"/>
    <property type="evidence" value="ECO:0007669"/>
    <property type="project" value="InterPro"/>
</dbReference>
<keyword evidence="4" id="KW-0325">Glycoprotein</keyword>
<dbReference type="AlphaFoldDB" id="A0A7K3QYC1"/>
<sequence>MTRTRLRPDQGHFMRTRVLALALTGLVTPLALSVPAHAAPAAAPYDFNGDGRIDLAVGAPDATVHGRPKAGAVSVVYGGSAGLKTATRTLITQDTAGVPGAAEAGDAFGTAVASADLDRDGYADLLVGAPGEDVDGDTNDGMVAVVWGGRNGLSGARGVIDYWHEDKDRYGQSLAVADLDHDGDLDAAIGSTGSIGLSFLNGPITRSGAWQGASGSGVTDAYSPSYGVTSISVGNVTAARSTSLVVHGRRPGAGSAVTDLVADPAIGNYSDWLQSLPAGPVSATGDIDKDGYADIVVGNPAERSADPAGAKGGRVTVVYGGPAGKDTSRAPLVLDQDAPGVPGGAETGDAFGGSVSLGDMNGDGFLDLAVGVPGEDAGAGAVTLLYGSASGLDLHKAAWFGQNTAGVPGTSEKGDRFGARVLLADHTGDRRAELTVAGPGEDAGDGAVWSLRGSAGGPVTAGALSFGPAATGVATSGSPHFGTALNG</sequence>
<accession>A0A7K3QYC1</accession>
<dbReference type="InterPro" id="IPR000413">
    <property type="entry name" value="Integrin_alpha"/>
</dbReference>
<dbReference type="EMBL" id="JAAGMR010000283">
    <property type="protein sequence ID" value="NEB94917.1"/>
    <property type="molecule type" value="Genomic_DNA"/>
</dbReference>
<dbReference type="Pfam" id="PF01839">
    <property type="entry name" value="FG-GAP"/>
    <property type="match status" value="4"/>
</dbReference>
<protein>
    <recommendedName>
        <fullName evidence="8">VCBS repeat-containing protein</fullName>
    </recommendedName>
</protein>
<dbReference type="PRINTS" id="PR01185">
    <property type="entry name" value="INTEGRINA"/>
</dbReference>